<protein>
    <submittedName>
        <fullName evidence="1">Uncharacterized protein</fullName>
    </submittedName>
</protein>
<dbReference type="RefSeq" id="WP_078712565.1">
    <property type="nucleotide sequence ID" value="NZ_FUWY01000007.1"/>
</dbReference>
<sequence length="62" mass="6758">MLVALLVFVALAAGYGVLYYMNHKTPVPEGCENLKAECEGCKVTSCEMHPVHDTSKGENEND</sequence>
<evidence type="ECO:0000313" key="1">
    <source>
        <dbReference type="EMBL" id="SJZ95148.1"/>
    </source>
</evidence>
<dbReference type="AlphaFoldDB" id="A0A1T4PW24"/>
<name>A0A1T4PW24_9FIRM</name>
<dbReference type="Proteomes" id="UP000243297">
    <property type="component" value="Unassembled WGS sequence"/>
</dbReference>
<proteinExistence type="predicted"/>
<dbReference type="STRING" id="118967.SAMN02745191_2169"/>
<keyword evidence="2" id="KW-1185">Reference proteome</keyword>
<dbReference type="EMBL" id="FUWY01000007">
    <property type="protein sequence ID" value="SJZ95148.1"/>
    <property type="molecule type" value="Genomic_DNA"/>
</dbReference>
<accession>A0A1T4PW24</accession>
<gene>
    <name evidence="1" type="ORF">SAMN02745191_2169</name>
</gene>
<reference evidence="2" key="1">
    <citation type="submission" date="2017-02" db="EMBL/GenBank/DDBJ databases">
        <authorList>
            <person name="Varghese N."/>
            <person name="Submissions S."/>
        </authorList>
    </citation>
    <scope>NUCLEOTIDE SEQUENCE [LARGE SCALE GENOMIC DNA]</scope>
    <source>
        <strain evidence="2">ATCC 25662</strain>
    </source>
</reference>
<evidence type="ECO:0000313" key="2">
    <source>
        <dbReference type="Proteomes" id="UP000243297"/>
    </source>
</evidence>
<dbReference type="OrthoDB" id="80974at2"/>
<organism evidence="1 2">
    <name type="scientific">Anaerorhabdus furcosa</name>
    <dbReference type="NCBI Taxonomy" id="118967"/>
    <lineage>
        <taxon>Bacteria</taxon>
        <taxon>Bacillati</taxon>
        <taxon>Bacillota</taxon>
        <taxon>Erysipelotrichia</taxon>
        <taxon>Erysipelotrichales</taxon>
        <taxon>Erysipelotrichaceae</taxon>
        <taxon>Anaerorhabdus</taxon>
    </lineage>
</organism>